<dbReference type="NCBIfam" id="TIGR01653">
    <property type="entry name" value="lactococcin_972"/>
    <property type="match status" value="1"/>
</dbReference>
<dbReference type="AlphaFoldDB" id="A0A4Q5A2M8"/>
<dbReference type="Proteomes" id="UP000292568">
    <property type="component" value="Unassembled WGS sequence"/>
</dbReference>
<dbReference type="Pfam" id="PF09683">
    <property type="entry name" value="Lactococcin_972"/>
    <property type="match status" value="1"/>
</dbReference>
<feature type="signal peptide" evidence="1">
    <location>
        <begin position="1"/>
        <end position="27"/>
    </location>
</feature>
<reference evidence="2 3" key="1">
    <citation type="submission" date="2018-12" db="EMBL/GenBank/DDBJ databases">
        <title>Unveiling genomic diversity among members of the Bifidobacterium pseudolongum species, a widely distributed gut commensal of the animal kingdom.</title>
        <authorList>
            <person name="Lugli G.A."/>
            <person name="Duranti S."/>
            <person name="Albert K."/>
            <person name="Mancabelli L."/>
            <person name="Napoli S."/>
            <person name="Viappiani A."/>
            <person name="Anzalone R."/>
            <person name="Longhi G."/>
            <person name="Milani C."/>
            <person name="Turroni F."/>
            <person name="Alessandri G."/>
            <person name="Sela D.A."/>
            <person name="Van Sinderen D."/>
            <person name="Ventura M."/>
        </authorList>
    </citation>
    <scope>NUCLEOTIDE SEQUENCE [LARGE SCALE GENOMIC DNA]</scope>
    <source>
        <strain evidence="2 3">2093B</strain>
    </source>
</reference>
<organism evidence="2 3">
    <name type="scientific">Bifidobacterium pseudolongum subsp. globosum</name>
    <dbReference type="NCBI Taxonomy" id="1690"/>
    <lineage>
        <taxon>Bacteria</taxon>
        <taxon>Bacillati</taxon>
        <taxon>Actinomycetota</taxon>
        <taxon>Actinomycetes</taxon>
        <taxon>Bifidobacteriales</taxon>
        <taxon>Bifidobacteriaceae</taxon>
        <taxon>Bifidobacterium</taxon>
    </lineage>
</organism>
<evidence type="ECO:0000256" key="1">
    <source>
        <dbReference type="SAM" id="SignalP"/>
    </source>
</evidence>
<keyword evidence="1" id="KW-0732">Signal</keyword>
<accession>A0A4Q5A2M8</accession>
<evidence type="ECO:0000313" key="2">
    <source>
        <dbReference type="EMBL" id="RYQ10981.1"/>
    </source>
</evidence>
<dbReference type="Gene3D" id="2.60.40.2850">
    <property type="match status" value="1"/>
</dbReference>
<sequence>MKRKITAVLLSAAWGLTACGMPLAASAAEISTAPQQRMSGNSDSGVMPLAEAFPVEGGTWQYGRNLVKAWSNYYHPTKPHASTVTSGNKRSVSANTRAGYWSYATLNGFYSSANYYYRVL</sequence>
<dbReference type="EMBL" id="RYUH01000009">
    <property type="protein sequence ID" value="RYQ10981.1"/>
    <property type="molecule type" value="Genomic_DNA"/>
</dbReference>
<dbReference type="PROSITE" id="PS51257">
    <property type="entry name" value="PROKAR_LIPOPROTEIN"/>
    <property type="match status" value="1"/>
</dbReference>
<feature type="chain" id="PRO_5020612398" evidence="1">
    <location>
        <begin position="28"/>
        <end position="120"/>
    </location>
</feature>
<name>A0A4Q5A2M8_9BIFI</name>
<dbReference type="InterPro" id="IPR006540">
    <property type="entry name" value="Lactococcin_972"/>
</dbReference>
<protein>
    <submittedName>
        <fullName evidence="2">Bacteriocin</fullName>
    </submittedName>
</protein>
<gene>
    <name evidence="2" type="ORF">PG2093B_0583</name>
</gene>
<proteinExistence type="predicted"/>
<comment type="caution">
    <text evidence="2">The sequence shown here is derived from an EMBL/GenBank/DDBJ whole genome shotgun (WGS) entry which is preliminary data.</text>
</comment>
<evidence type="ECO:0000313" key="3">
    <source>
        <dbReference type="Proteomes" id="UP000292568"/>
    </source>
</evidence>